<dbReference type="EMBL" id="MT144197">
    <property type="protein sequence ID" value="QJA50472.1"/>
    <property type="molecule type" value="Genomic_DNA"/>
</dbReference>
<protein>
    <submittedName>
        <fullName evidence="1">Uncharacterized protein</fullName>
    </submittedName>
</protein>
<name>A0A6H1ZSN3_9ZZZZ</name>
<accession>A0A6H1ZSN3</accession>
<sequence length="112" mass="13999">MIRARRSCLTHLMKFTDEEYISLHNAGLSDTLISKILGVSRSTTRQRRLVLNLLPHFSNFKGQKARELKDVKRQWREFLDYHMEAKHNWRINNLNRYREYERRRWYWRKKYK</sequence>
<reference evidence="1" key="1">
    <citation type="submission" date="2020-03" db="EMBL/GenBank/DDBJ databases">
        <title>The deep terrestrial virosphere.</title>
        <authorList>
            <person name="Holmfeldt K."/>
            <person name="Nilsson E."/>
            <person name="Simone D."/>
            <person name="Lopez-Fernandez M."/>
            <person name="Wu X."/>
            <person name="de Brujin I."/>
            <person name="Lundin D."/>
            <person name="Andersson A."/>
            <person name="Bertilsson S."/>
            <person name="Dopson M."/>
        </authorList>
    </citation>
    <scope>NUCLEOTIDE SEQUENCE</scope>
    <source>
        <strain evidence="1">TM448A01781</strain>
    </source>
</reference>
<organism evidence="1">
    <name type="scientific">viral metagenome</name>
    <dbReference type="NCBI Taxonomy" id="1070528"/>
    <lineage>
        <taxon>unclassified sequences</taxon>
        <taxon>metagenomes</taxon>
        <taxon>organismal metagenomes</taxon>
    </lineage>
</organism>
<evidence type="ECO:0000313" key="1">
    <source>
        <dbReference type="EMBL" id="QJA50472.1"/>
    </source>
</evidence>
<gene>
    <name evidence="1" type="ORF">TM448A01781_0015</name>
</gene>
<proteinExistence type="predicted"/>
<dbReference type="AlphaFoldDB" id="A0A6H1ZSN3"/>